<evidence type="ECO:0000313" key="3">
    <source>
        <dbReference type="Proteomes" id="UP001143509"/>
    </source>
</evidence>
<sequence length="174" mass="18215">MSIRPLAPRAVLAAVLAAAAVSACAPTTYPGGAPVSGPAAFNPADFAWSERSGQAAIEGRVAYVQDGKTYACVASAGLTPDTPYTRARFRTLYGSTERAAVPAAVVRARTVPDANANYTGFVRSEPCANGRFRFSGLPDGGWFLIVPVRTGDEAPLVLMRRVDTRGGRVVNVTL</sequence>
<dbReference type="EMBL" id="BSFD01000001">
    <property type="protein sequence ID" value="GLK47494.1"/>
    <property type="molecule type" value="Genomic_DNA"/>
</dbReference>
<keyword evidence="3" id="KW-1185">Reference proteome</keyword>
<name>A0ABQ5T412_9CAUL</name>
<accession>A0ABQ5T412</accession>
<comment type="caution">
    <text evidence="2">The sequence shown here is derived from an EMBL/GenBank/DDBJ whole genome shotgun (WGS) entry which is preliminary data.</text>
</comment>
<organism evidence="2 3">
    <name type="scientific">Brevundimonas intermedia</name>
    <dbReference type="NCBI Taxonomy" id="74315"/>
    <lineage>
        <taxon>Bacteria</taxon>
        <taxon>Pseudomonadati</taxon>
        <taxon>Pseudomonadota</taxon>
        <taxon>Alphaproteobacteria</taxon>
        <taxon>Caulobacterales</taxon>
        <taxon>Caulobacteraceae</taxon>
        <taxon>Brevundimonas</taxon>
    </lineage>
</organism>
<proteinExistence type="predicted"/>
<feature type="chain" id="PRO_5047046350" description="Lipoprotein" evidence="1">
    <location>
        <begin position="26"/>
        <end position="174"/>
    </location>
</feature>
<feature type="signal peptide" evidence="1">
    <location>
        <begin position="1"/>
        <end position="25"/>
    </location>
</feature>
<dbReference type="Proteomes" id="UP001143509">
    <property type="component" value="Unassembled WGS sequence"/>
</dbReference>
<evidence type="ECO:0000256" key="1">
    <source>
        <dbReference type="SAM" id="SignalP"/>
    </source>
</evidence>
<evidence type="ECO:0000313" key="2">
    <source>
        <dbReference type="EMBL" id="GLK47494.1"/>
    </source>
</evidence>
<dbReference type="PROSITE" id="PS51257">
    <property type="entry name" value="PROKAR_LIPOPROTEIN"/>
    <property type="match status" value="1"/>
</dbReference>
<gene>
    <name evidence="2" type="ORF">GCM10017620_04670</name>
</gene>
<dbReference type="SUPFAM" id="SSF117074">
    <property type="entry name" value="Hypothetical protein PA1324"/>
    <property type="match status" value="1"/>
</dbReference>
<evidence type="ECO:0008006" key="4">
    <source>
        <dbReference type="Google" id="ProtNLM"/>
    </source>
</evidence>
<reference evidence="2" key="2">
    <citation type="submission" date="2023-01" db="EMBL/GenBank/DDBJ databases">
        <authorList>
            <person name="Sun Q."/>
            <person name="Evtushenko L."/>
        </authorList>
    </citation>
    <scope>NUCLEOTIDE SEQUENCE</scope>
    <source>
        <strain evidence="2">VKM B-1499</strain>
    </source>
</reference>
<reference evidence="2" key="1">
    <citation type="journal article" date="2014" name="Int. J. Syst. Evol. Microbiol.">
        <title>Complete genome of a new Firmicutes species belonging to the dominant human colonic microbiota ('Ruminococcus bicirculans') reveals two chromosomes and a selective capacity to utilize plant glucans.</title>
        <authorList>
            <consortium name="NISC Comparative Sequencing Program"/>
            <person name="Wegmann U."/>
            <person name="Louis P."/>
            <person name="Goesmann A."/>
            <person name="Henrissat B."/>
            <person name="Duncan S.H."/>
            <person name="Flint H.J."/>
        </authorList>
    </citation>
    <scope>NUCLEOTIDE SEQUENCE</scope>
    <source>
        <strain evidence="2">VKM B-1499</strain>
    </source>
</reference>
<dbReference type="RefSeq" id="WP_271163858.1">
    <property type="nucleotide sequence ID" value="NZ_BSFD01000001.1"/>
</dbReference>
<keyword evidence="1" id="KW-0732">Signal</keyword>
<protein>
    <recommendedName>
        <fullName evidence="4">Lipoprotein</fullName>
    </recommendedName>
</protein>